<dbReference type="OrthoDB" id="527395at2759"/>
<dbReference type="OMA" id="YSPWTEK"/>
<dbReference type="GeneID" id="5724438"/>
<dbReference type="InterPro" id="IPR036282">
    <property type="entry name" value="Glutathione-S-Trfase_C_sf"/>
</dbReference>
<evidence type="ECO:0000313" key="1">
    <source>
        <dbReference type="EMBL" id="PNW72444.1"/>
    </source>
</evidence>
<reference evidence="1 2" key="1">
    <citation type="journal article" date="2007" name="Science">
        <title>The Chlamydomonas genome reveals the evolution of key animal and plant functions.</title>
        <authorList>
            <person name="Merchant S.S."/>
            <person name="Prochnik S.E."/>
            <person name="Vallon O."/>
            <person name="Harris E.H."/>
            <person name="Karpowicz S.J."/>
            <person name="Witman G.B."/>
            <person name="Terry A."/>
            <person name="Salamov A."/>
            <person name="Fritz-Laylin L.K."/>
            <person name="Marechal-Drouard L."/>
            <person name="Marshall W.F."/>
            <person name="Qu L.H."/>
            <person name="Nelson D.R."/>
            <person name="Sanderfoot A.A."/>
            <person name="Spalding M.H."/>
            <person name="Kapitonov V.V."/>
            <person name="Ren Q."/>
            <person name="Ferris P."/>
            <person name="Lindquist E."/>
            <person name="Shapiro H."/>
            <person name="Lucas S.M."/>
            <person name="Grimwood J."/>
            <person name="Schmutz J."/>
            <person name="Cardol P."/>
            <person name="Cerutti H."/>
            <person name="Chanfreau G."/>
            <person name="Chen C.L."/>
            <person name="Cognat V."/>
            <person name="Croft M.T."/>
            <person name="Dent R."/>
            <person name="Dutcher S."/>
            <person name="Fernandez E."/>
            <person name="Fukuzawa H."/>
            <person name="Gonzalez-Ballester D."/>
            <person name="Gonzalez-Halphen D."/>
            <person name="Hallmann A."/>
            <person name="Hanikenne M."/>
            <person name="Hippler M."/>
            <person name="Inwood W."/>
            <person name="Jabbari K."/>
            <person name="Kalanon M."/>
            <person name="Kuras R."/>
            <person name="Lefebvre P.A."/>
            <person name="Lemaire S.D."/>
            <person name="Lobanov A.V."/>
            <person name="Lohr M."/>
            <person name="Manuell A."/>
            <person name="Meier I."/>
            <person name="Mets L."/>
            <person name="Mittag M."/>
            <person name="Mittelmeier T."/>
            <person name="Moroney J.V."/>
            <person name="Moseley J."/>
            <person name="Napoli C."/>
            <person name="Nedelcu A.M."/>
            <person name="Niyogi K."/>
            <person name="Novoselov S.V."/>
            <person name="Paulsen I.T."/>
            <person name="Pazour G."/>
            <person name="Purton S."/>
            <person name="Ral J.P."/>
            <person name="Riano-Pachon D.M."/>
            <person name="Riekhof W."/>
            <person name="Rymarquis L."/>
            <person name="Schroda M."/>
            <person name="Stern D."/>
            <person name="Umen J."/>
            <person name="Willows R."/>
            <person name="Wilson N."/>
            <person name="Zimmer S.L."/>
            <person name="Allmer J."/>
            <person name="Balk J."/>
            <person name="Bisova K."/>
            <person name="Chen C.J."/>
            <person name="Elias M."/>
            <person name="Gendler K."/>
            <person name="Hauser C."/>
            <person name="Lamb M.R."/>
            <person name="Ledford H."/>
            <person name="Long J.C."/>
            <person name="Minagawa J."/>
            <person name="Page M.D."/>
            <person name="Pan J."/>
            <person name="Pootakham W."/>
            <person name="Roje S."/>
            <person name="Rose A."/>
            <person name="Stahlberg E."/>
            <person name="Terauchi A.M."/>
            <person name="Yang P."/>
            <person name="Ball S."/>
            <person name="Bowler C."/>
            <person name="Dieckmann C.L."/>
            <person name="Gladyshev V.N."/>
            <person name="Green P."/>
            <person name="Jorgensen R."/>
            <person name="Mayfield S."/>
            <person name="Mueller-Roeber B."/>
            <person name="Rajamani S."/>
            <person name="Sayre R.T."/>
            <person name="Brokstein P."/>
            <person name="Dubchak I."/>
            <person name="Goodstein D."/>
            <person name="Hornick L."/>
            <person name="Huang Y.W."/>
            <person name="Jhaveri J."/>
            <person name="Luo Y."/>
            <person name="Martinez D."/>
            <person name="Ngau W.C."/>
            <person name="Otillar B."/>
            <person name="Poliakov A."/>
            <person name="Porter A."/>
            <person name="Szajkowski L."/>
            <person name="Werner G."/>
            <person name="Zhou K."/>
            <person name="Grigoriev I.V."/>
            <person name="Rokhsar D.S."/>
            <person name="Grossman A.R."/>
        </authorList>
    </citation>
    <scope>NUCLEOTIDE SEQUENCE [LARGE SCALE GENOMIC DNA]</scope>
    <source>
        <strain evidence="2">CC-503</strain>
    </source>
</reference>
<name>A8JAB9_CHLRE</name>
<evidence type="ECO:0000313" key="2">
    <source>
        <dbReference type="Proteomes" id="UP000006906"/>
    </source>
</evidence>
<gene>
    <name evidence="1" type="ORF">CHLRE_16g680454v5</name>
</gene>
<dbReference type="EMBL" id="CM008977">
    <property type="protein sequence ID" value="PNW72444.1"/>
    <property type="molecule type" value="Genomic_DNA"/>
</dbReference>
<dbReference type="SUPFAM" id="SSF47616">
    <property type="entry name" value="GST C-terminal domain-like"/>
    <property type="match status" value="1"/>
</dbReference>
<dbReference type="Gramene" id="PNW72444">
    <property type="protein sequence ID" value="PNW72444"/>
    <property type="gene ID" value="CHLRE_16g680454v5"/>
</dbReference>
<dbReference type="SUPFAM" id="SSF52833">
    <property type="entry name" value="Thioredoxin-like"/>
    <property type="match status" value="1"/>
</dbReference>
<dbReference type="HOGENOM" id="CLU_1127592_0_0_1"/>
<dbReference type="InterPro" id="IPR036249">
    <property type="entry name" value="Thioredoxin-like_sf"/>
</dbReference>
<sequence>MGAVPELVSLSISAWSFKARFALKHNGVKYRTTPYMPLFGEFFLRLRLGDWKSKVTVPVLFTPRDGVLHQSYDIARWSDNHSARPGAERLFPEGREPEIRSWNAKSDTVLNFGRHCLVDTLMSDPAGMRKVVPSSLRWLGPLGLVLVRQIVARLQSKYRAEGSSTSMVQALEVLREAQSVLRAQGGGGSLRGRHLVGGGFTYADIAIAVAAQTVKPLGPPYSSGSARPALPQFQAYQEEFADLLEWRDGIFAQYWPMDAEHKAGKAQ</sequence>
<dbReference type="PROSITE" id="PS50404">
    <property type="entry name" value="GST_NTER"/>
    <property type="match status" value="1"/>
</dbReference>
<dbReference type="InterPro" id="IPR004045">
    <property type="entry name" value="Glutathione_S-Trfase_N"/>
</dbReference>
<dbReference type="AlphaFoldDB" id="A8JAB9"/>
<dbReference type="Gene3D" id="3.40.30.10">
    <property type="entry name" value="Glutaredoxin"/>
    <property type="match status" value="1"/>
</dbReference>
<dbReference type="eggNOG" id="ENOG502SATN">
    <property type="taxonomic scope" value="Eukaryota"/>
</dbReference>
<dbReference type="KEGG" id="cre:CHLRE_16g680454v5"/>
<keyword evidence="2" id="KW-1185">Reference proteome</keyword>
<dbReference type="PaxDb" id="3055-EDO99220"/>
<dbReference type="InParanoid" id="A8JAB9"/>
<organism evidence="1 2">
    <name type="scientific">Chlamydomonas reinhardtii</name>
    <name type="common">Chlamydomonas smithii</name>
    <dbReference type="NCBI Taxonomy" id="3055"/>
    <lineage>
        <taxon>Eukaryota</taxon>
        <taxon>Viridiplantae</taxon>
        <taxon>Chlorophyta</taxon>
        <taxon>core chlorophytes</taxon>
        <taxon>Chlorophyceae</taxon>
        <taxon>CS clade</taxon>
        <taxon>Chlamydomonadales</taxon>
        <taxon>Chlamydomonadaceae</taxon>
        <taxon>Chlamydomonas</taxon>
    </lineage>
</organism>
<dbReference type="RefSeq" id="XP_042916240.1">
    <property type="nucleotide sequence ID" value="XM_043071407.1"/>
</dbReference>
<proteinExistence type="predicted"/>
<dbReference type="Pfam" id="PF13409">
    <property type="entry name" value="GST_N_2"/>
    <property type="match status" value="1"/>
</dbReference>
<accession>A8JAB9</accession>
<dbReference type="Proteomes" id="UP000006906">
    <property type="component" value="Chromosome 16"/>
</dbReference>
<protein>
    <submittedName>
        <fullName evidence="1">Uncharacterized protein</fullName>
    </submittedName>
</protein>